<keyword evidence="2" id="KW-1185">Reference proteome</keyword>
<accession>A0A6S7JH20</accession>
<name>A0A6S7JH20_PARCT</name>
<feature type="non-terminal residue" evidence="1">
    <location>
        <position position="1"/>
    </location>
</feature>
<organism evidence="1 2">
    <name type="scientific">Paramuricea clavata</name>
    <name type="common">Red gorgonian</name>
    <name type="synonym">Violescent sea-whip</name>
    <dbReference type="NCBI Taxonomy" id="317549"/>
    <lineage>
        <taxon>Eukaryota</taxon>
        <taxon>Metazoa</taxon>
        <taxon>Cnidaria</taxon>
        <taxon>Anthozoa</taxon>
        <taxon>Octocorallia</taxon>
        <taxon>Malacalcyonacea</taxon>
        <taxon>Plexauridae</taxon>
        <taxon>Paramuricea</taxon>
    </lineage>
</organism>
<dbReference type="Proteomes" id="UP001152795">
    <property type="component" value="Unassembled WGS sequence"/>
</dbReference>
<gene>
    <name evidence="1" type="ORF">PACLA_8A038327</name>
</gene>
<proteinExistence type="predicted"/>
<dbReference type="AlphaFoldDB" id="A0A6S7JH20"/>
<comment type="caution">
    <text evidence="1">The sequence shown here is derived from an EMBL/GenBank/DDBJ whole genome shotgun (WGS) entry which is preliminary data.</text>
</comment>
<dbReference type="EMBL" id="CACRXK020017780">
    <property type="protein sequence ID" value="CAB4031616.1"/>
    <property type="molecule type" value="Genomic_DNA"/>
</dbReference>
<evidence type="ECO:0000313" key="2">
    <source>
        <dbReference type="Proteomes" id="UP001152795"/>
    </source>
</evidence>
<protein>
    <submittedName>
        <fullName evidence="1">Uncharacterized protein</fullName>
    </submittedName>
</protein>
<sequence length="52" mass="5615">MATQYSTQTVTVTTQPGGLRDWNSGLFSCFDDIKTCLCGWCCGCCLSIQVAT</sequence>
<evidence type="ECO:0000313" key="1">
    <source>
        <dbReference type="EMBL" id="CAB4031616.1"/>
    </source>
</evidence>
<reference evidence="1" key="1">
    <citation type="submission" date="2020-04" db="EMBL/GenBank/DDBJ databases">
        <authorList>
            <person name="Alioto T."/>
            <person name="Alioto T."/>
            <person name="Gomez Garrido J."/>
        </authorList>
    </citation>
    <scope>NUCLEOTIDE SEQUENCE</scope>
    <source>
        <strain evidence="1">A484AB</strain>
    </source>
</reference>